<proteinExistence type="predicted"/>
<dbReference type="EMBL" id="BMVX01000046">
    <property type="protein sequence ID" value="GGZ97802.1"/>
    <property type="molecule type" value="Genomic_DNA"/>
</dbReference>
<gene>
    <name evidence="3" type="ORF">CP968_00495</name>
    <name evidence="2" type="ORF">GCM10010371_66910</name>
</gene>
<protein>
    <recommendedName>
        <fullName evidence="1">DUF6875 domain-containing protein</fullName>
    </recommendedName>
</protein>
<evidence type="ECO:0000259" key="1">
    <source>
        <dbReference type="Pfam" id="PF21780"/>
    </source>
</evidence>
<name>A0A5P2UCJ5_9ACTN</name>
<evidence type="ECO:0000313" key="2">
    <source>
        <dbReference type="EMBL" id="GGZ97802.1"/>
    </source>
</evidence>
<dbReference type="Proteomes" id="UP000326831">
    <property type="component" value="Chromosome"/>
</dbReference>
<feature type="domain" description="DUF6875" evidence="1">
    <location>
        <begin position="30"/>
        <end position="202"/>
    </location>
</feature>
<dbReference type="RefSeq" id="WP_150516097.1">
    <property type="nucleotide sequence ID" value="NZ_BMVX01000046.1"/>
</dbReference>
<evidence type="ECO:0000313" key="4">
    <source>
        <dbReference type="Proteomes" id="UP000326831"/>
    </source>
</evidence>
<organism evidence="3 4">
    <name type="scientific">Streptomyces subrutilus</name>
    <dbReference type="NCBI Taxonomy" id="36818"/>
    <lineage>
        <taxon>Bacteria</taxon>
        <taxon>Bacillati</taxon>
        <taxon>Actinomycetota</taxon>
        <taxon>Actinomycetes</taxon>
        <taxon>Kitasatosporales</taxon>
        <taxon>Streptomycetaceae</taxon>
        <taxon>Streptomyces</taxon>
    </lineage>
</organism>
<dbReference type="Pfam" id="PF21780">
    <property type="entry name" value="DUF6875"/>
    <property type="match status" value="1"/>
</dbReference>
<reference evidence="2" key="1">
    <citation type="journal article" date="2014" name="Int. J. Syst. Evol. Microbiol.">
        <title>Complete genome sequence of Corynebacterium casei LMG S-19264T (=DSM 44701T), isolated from a smear-ripened cheese.</title>
        <authorList>
            <consortium name="US DOE Joint Genome Institute (JGI-PGF)"/>
            <person name="Walter F."/>
            <person name="Albersmeier A."/>
            <person name="Kalinowski J."/>
            <person name="Ruckert C."/>
        </authorList>
    </citation>
    <scope>NUCLEOTIDE SEQUENCE</scope>
    <source>
        <strain evidence="2">JCM 4834</strain>
    </source>
</reference>
<evidence type="ECO:0000313" key="3">
    <source>
        <dbReference type="EMBL" id="QEU76996.1"/>
    </source>
</evidence>
<dbReference type="Proteomes" id="UP000634660">
    <property type="component" value="Unassembled WGS sequence"/>
</dbReference>
<dbReference type="KEGG" id="ssub:CP968_00495"/>
<reference evidence="2" key="3">
    <citation type="submission" date="2020-09" db="EMBL/GenBank/DDBJ databases">
        <authorList>
            <person name="Sun Q."/>
            <person name="Ohkuma M."/>
        </authorList>
    </citation>
    <scope>NUCLEOTIDE SEQUENCE</scope>
    <source>
        <strain evidence="2">JCM 4834</strain>
    </source>
</reference>
<dbReference type="OrthoDB" id="8420726at2"/>
<sequence length="210" mass="23348">MRGDDLIQSWTTGQVSRGEVPAEALGPLLQVLDWSRDFLVSSHPELGRTGPVCPYTQPSLRKELFHLALPSADCDNLALAVDSLRTRHAVLSQPLSPEDRELLTILLVLPGFDPTDSVELDELQRKAKDEFVAEGLMIGQFHPVCEEPGLYNESFRPLRAPLPLLAVRKLLVFDLPFLVGDDAHMDHYLQRFAPGIPARIRDQLVGKVVA</sequence>
<accession>A0A5P2UCJ5</accession>
<dbReference type="AlphaFoldDB" id="A0A5P2UCJ5"/>
<dbReference type="InterPro" id="IPR049240">
    <property type="entry name" value="DUF6875"/>
</dbReference>
<dbReference type="EMBL" id="CP023701">
    <property type="protein sequence ID" value="QEU76996.1"/>
    <property type="molecule type" value="Genomic_DNA"/>
</dbReference>
<reference evidence="3 4" key="2">
    <citation type="submission" date="2017-09" db="EMBL/GenBank/DDBJ databases">
        <authorList>
            <person name="Lee N."/>
            <person name="Cho B.-K."/>
        </authorList>
    </citation>
    <scope>NUCLEOTIDE SEQUENCE [LARGE SCALE GENOMIC DNA]</scope>
    <source>
        <strain evidence="3 4">ATCC 27467</strain>
    </source>
</reference>
<keyword evidence="4" id="KW-1185">Reference proteome</keyword>